<proteinExistence type="predicted"/>
<dbReference type="PIRSF" id="PIRSF032162">
    <property type="entry name" value="UCP032162_imp"/>
    <property type="match status" value="1"/>
</dbReference>
<dbReference type="RefSeq" id="WP_147800627.1">
    <property type="nucleotide sequence ID" value="NZ_VPFL01000020.1"/>
</dbReference>
<protein>
    <submittedName>
        <fullName evidence="1">DUF2244 domain-containing protein</fullName>
    </submittedName>
</protein>
<sequence length="156" mass="17373">MALALSDEAEFSIVCKRNASLTPAERRWVFRSIVALSLGIASGFAAVGAWPVVPFAGLELAALFFAFREIARHEQDSETIVIAGDTVSVETVHAGEHRRVEFNRYWVQVVVEEGSSLGAARVWLRSHGRLVQVGRHLPQEQRLSLARELKLRLAKR</sequence>
<evidence type="ECO:0000313" key="1">
    <source>
        <dbReference type="EMBL" id="TXF10860.1"/>
    </source>
</evidence>
<dbReference type="InterPro" id="IPR016990">
    <property type="entry name" value="UCP032162_TM"/>
</dbReference>
<dbReference type="EMBL" id="VPFL01000020">
    <property type="protein sequence ID" value="TXF10860.1"/>
    <property type="molecule type" value="Genomic_DNA"/>
</dbReference>
<gene>
    <name evidence="1" type="ORF">FR698_12985</name>
</gene>
<dbReference type="AlphaFoldDB" id="A0A5C7EF79"/>
<name>A0A5C7EF79_9PROT</name>
<evidence type="ECO:0000313" key="2">
    <source>
        <dbReference type="Proteomes" id="UP000321201"/>
    </source>
</evidence>
<reference evidence="1 2" key="1">
    <citation type="submission" date="2019-08" db="EMBL/GenBank/DDBJ databases">
        <title>Pelomicrobium methylotrophicum gen. nov., sp. nov. a moderately thermophilic, facultatively anaerobic, lithoautotrophic and methylotrophic bacterium isolated from a terrestrial mud volcano.</title>
        <authorList>
            <person name="Slobodkina G.B."/>
            <person name="Merkel A.Y."/>
            <person name="Slobodkin A.I."/>
        </authorList>
    </citation>
    <scope>NUCLEOTIDE SEQUENCE [LARGE SCALE GENOMIC DNA]</scope>
    <source>
        <strain evidence="1 2">SM250</strain>
    </source>
</reference>
<dbReference type="InParanoid" id="A0A5C7EF79"/>
<dbReference type="Proteomes" id="UP000321201">
    <property type="component" value="Unassembled WGS sequence"/>
</dbReference>
<comment type="caution">
    <text evidence="1">The sequence shown here is derived from an EMBL/GenBank/DDBJ whole genome shotgun (WGS) entry which is preliminary data.</text>
</comment>
<accession>A0A5C7EF79</accession>
<organism evidence="1 2">
    <name type="scientific">Pelomicrobium methylotrophicum</name>
    <dbReference type="NCBI Taxonomy" id="2602750"/>
    <lineage>
        <taxon>Bacteria</taxon>
        <taxon>Pseudomonadati</taxon>
        <taxon>Pseudomonadota</taxon>
        <taxon>Hydrogenophilia</taxon>
        <taxon>Hydrogenophilia incertae sedis</taxon>
        <taxon>Pelomicrobium</taxon>
    </lineage>
</organism>
<dbReference type="OrthoDB" id="9091577at2"/>
<keyword evidence="2" id="KW-1185">Reference proteome</keyword>
<dbReference type="InterPro" id="IPR019253">
    <property type="entry name" value="DUF2244_TM"/>
</dbReference>
<dbReference type="Pfam" id="PF10003">
    <property type="entry name" value="DUF2244"/>
    <property type="match status" value="1"/>
</dbReference>